<evidence type="ECO:0000313" key="2">
    <source>
        <dbReference type="Proteomes" id="UP001497535"/>
    </source>
</evidence>
<proteinExistence type="predicted"/>
<reference evidence="1" key="1">
    <citation type="submission" date="2023-11" db="EMBL/GenBank/DDBJ databases">
        <authorList>
            <person name="Poullet M."/>
        </authorList>
    </citation>
    <scope>NUCLEOTIDE SEQUENCE</scope>
    <source>
        <strain evidence="1">E1834</strain>
    </source>
</reference>
<dbReference type="EMBL" id="CAVMJV010000015">
    <property type="protein sequence ID" value="CAK5054571.1"/>
    <property type="molecule type" value="Genomic_DNA"/>
</dbReference>
<gene>
    <name evidence="1" type="ORF">MENTE1834_LOCUS14447</name>
</gene>
<protein>
    <submittedName>
        <fullName evidence="1">Uncharacterized protein</fullName>
    </submittedName>
</protein>
<name>A0ACB0YP07_MELEN</name>
<dbReference type="Proteomes" id="UP001497535">
    <property type="component" value="Unassembled WGS sequence"/>
</dbReference>
<organism evidence="1 2">
    <name type="scientific">Meloidogyne enterolobii</name>
    <name type="common">Root-knot nematode worm</name>
    <name type="synonym">Meloidogyne mayaguensis</name>
    <dbReference type="NCBI Taxonomy" id="390850"/>
    <lineage>
        <taxon>Eukaryota</taxon>
        <taxon>Metazoa</taxon>
        <taxon>Ecdysozoa</taxon>
        <taxon>Nematoda</taxon>
        <taxon>Chromadorea</taxon>
        <taxon>Rhabditida</taxon>
        <taxon>Tylenchina</taxon>
        <taxon>Tylenchomorpha</taxon>
        <taxon>Tylenchoidea</taxon>
        <taxon>Meloidogynidae</taxon>
        <taxon>Meloidogyninae</taxon>
        <taxon>Meloidogyne</taxon>
    </lineage>
</organism>
<accession>A0ACB0YP07</accession>
<sequence>MRHQYKNSEDHLNNLRDWYQRRSADFKSFKYLENKKRHSFTNNLINENEKLKRSLEIENLNFLKEFENKINLINKYKYQQKQQQQQKIVQNEEFIFNKNKDLFKYTRKINYLQLKPEDFIEISDEEEEEEAENDENNFVDVETFGNSLTENVDNSFLPLIEQTNFEFNKKSPTISNQNITSSTNSSPIFKWLEYFDNFNSELIKEVKEFQADLNQVYLLKLLFFNMVVVKQLRQHLSRTLAERINDTSKKTVTNPEIAELSNFFDDLFKGQTMISCRDNFEFKLEKEDKQQNFYAMMTICDRYIEQLKWEAELVDQTRLIIVLLMKNQPFFYEIFCARIVASLVLISFDLEKIINKIDLFEKENSQQTNSALSHWISDEQIIFKLFCKVQLALKSSKIKENWDENKQENFWIKQRGPKLLIMFFEESVKMAEDVPLCSPFVLEEMLKNRSTKSIIRQYPEFSDELKHLYIPTIKQKLIKMEENIFLLEELELNEGIKRILISRQKYLICLLEAEINKFEEKR</sequence>
<keyword evidence="2" id="KW-1185">Reference proteome</keyword>
<evidence type="ECO:0000313" key="1">
    <source>
        <dbReference type="EMBL" id="CAK5054571.1"/>
    </source>
</evidence>
<comment type="caution">
    <text evidence="1">The sequence shown here is derived from an EMBL/GenBank/DDBJ whole genome shotgun (WGS) entry which is preliminary data.</text>
</comment>